<proteinExistence type="predicted"/>
<comment type="caution">
    <text evidence="2">The sequence shown here is derived from an EMBL/GenBank/DDBJ whole genome shotgun (WGS) entry which is preliminary data.</text>
</comment>
<reference evidence="2 3" key="1">
    <citation type="journal article" date="2021" name="BMC Genomics">
        <title>Datura genome reveals duplications of psychoactive alkaloid biosynthetic genes and high mutation rate following tissue culture.</title>
        <authorList>
            <person name="Rajewski A."/>
            <person name="Carter-House D."/>
            <person name="Stajich J."/>
            <person name="Litt A."/>
        </authorList>
    </citation>
    <scope>NUCLEOTIDE SEQUENCE [LARGE SCALE GENOMIC DNA]</scope>
    <source>
        <strain evidence="2">AR-01</strain>
    </source>
</reference>
<accession>A0ABS8TPF1</accession>
<evidence type="ECO:0000313" key="2">
    <source>
        <dbReference type="EMBL" id="MCD7473441.1"/>
    </source>
</evidence>
<sequence length="74" mass="8111">MANHEPDNVGTKEPSDVGQYAGNYTSKFDMIMGNMLNNGDAVNVHPALWQFNFVPIVDITSSIEMPLLADENIA</sequence>
<keyword evidence="3" id="KW-1185">Reference proteome</keyword>
<protein>
    <submittedName>
        <fullName evidence="2">Uncharacterized protein</fullName>
    </submittedName>
</protein>
<evidence type="ECO:0000313" key="3">
    <source>
        <dbReference type="Proteomes" id="UP000823775"/>
    </source>
</evidence>
<evidence type="ECO:0000256" key="1">
    <source>
        <dbReference type="SAM" id="MobiDB-lite"/>
    </source>
</evidence>
<feature type="region of interest" description="Disordered" evidence="1">
    <location>
        <begin position="1"/>
        <end position="20"/>
    </location>
</feature>
<gene>
    <name evidence="2" type="ORF">HAX54_015311</name>
</gene>
<dbReference type="EMBL" id="JACEIK010001972">
    <property type="protein sequence ID" value="MCD7473441.1"/>
    <property type="molecule type" value="Genomic_DNA"/>
</dbReference>
<name>A0ABS8TPF1_DATST</name>
<dbReference type="Proteomes" id="UP000823775">
    <property type="component" value="Unassembled WGS sequence"/>
</dbReference>
<organism evidence="2 3">
    <name type="scientific">Datura stramonium</name>
    <name type="common">Jimsonweed</name>
    <name type="synonym">Common thornapple</name>
    <dbReference type="NCBI Taxonomy" id="4076"/>
    <lineage>
        <taxon>Eukaryota</taxon>
        <taxon>Viridiplantae</taxon>
        <taxon>Streptophyta</taxon>
        <taxon>Embryophyta</taxon>
        <taxon>Tracheophyta</taxon>
        <taxon>Spermatophyta</taxon>
        <taxon>Magnoliopsida</taxon>
        <taxon>eudicotyledons</taxon>
        <taxon>Gunneridae</taxon>
        <taxon>Pentapetalae</taxon>
        <taxon>asterids</taxon>
        <taxon>lamiids</taxon>
        <taxon>Solanales</taxon>
        <taxon>Solanaceae</taxon>
        <taxon>Solanoideae</taxon>
        <taxon>Datureae</taxon>
        <taxon>Datura</taxon>
    </lineage>
</organism>